<feature type="transmembrane region" description="Helical" evidence="5">
    <location>
        <begin position="284"/>
        <end position="302"/>
    </location>
</feature>
<organism evidence="6">
    <name type="scientific">Veillonella ratti</name>
    <dbReference type="NCBI Taxonomy" id="103892"/>
    <lineage>
        <taxon>Bacteria</taxon>
        <taxon>Bacillati</taxon>
        <taxon>Bacillota</taxon>
        <taxon>Negativicutes</taxon>
        <taxon>Veillonellales</taxon>
        <taxon>Veillonellaceae</taxon>
        <taxon>Veillonella</taxon>
    </lineage>
</organism>
<feature type="transmembrane region" description="Helical" evidence="5">
    <location>
        <begin position="177"/>
        <end position="205"/>
    </location>
</feature>
<dbReference type="RefSeq" id="WP_021841710.1">
    <property type="nucleotide sequence ID" value="NZ_CACRUX010000044.1"/>
</dbReference>
<evidence type="ECO:0000256" key="5">
    <source>
        <dbReference type="HAMAP-Rule" id="MF_00902"/>
    </source>
</evidence>
<keyword evidence="5" id="KW-0813">Transport</keyword>
<feature type="transmembrane region" description="Helical" evidence="5">
    <location>
        <begin position="135"/>
        <end position="156"/>
    </location>
</feature>
<dbReference type="HAMAP" id="MF_00902">
    <property type="entry name" value="TatC"/>
    <property type="match status" value="1"/>
</dbReference>
<keyword evidence="3 5" id="KW-1133">Transmembrane helix</keyword>
<evidence type="ECO:0000256" key="4">
    <source>
        <dbReference type="ARBA" id="ARBA00023136"/>
    </source>
</evidence>
<comment type="similarity">
    <text evidence="5">Belongs to the TatC family.</text>
</comment>
<evidence type="ECO:0000256" key="2">
    <source>
        <dbReference type="ARBA" id="ARBA00022692"/>
    </source>
</evidence>
<dbReference type="PANTHER" id="PTHR30371">
    <property type="entry name" value="SEC-INDEPENDENT PROTEIN TRANSLOCASE PROTEIN TATC"/>
    <property type="match status" value="1"/>
</dbReference>
<keyword evidence="5" id="KW-0811">Translocation</keyword>
<protein>
    <recommendedName>
        <fullName evidence="5">Sec-independent protein translocase protein TatC</fullName>
    </recommendedName>
</protein>
<dbReference type="GO" id="GO:0033281">
    <property type="term" value="C:TAT protein transport complex"/>
    <property type="evidence" value="ECO:0007669"/>
    <property type="project" value="UniProtKB-UniRule"/>
</dbReference>
<dbReference type="PRINTS" id="PR01840">
    <property type="entry name" value="TATCFAMILY"/>
</dbReference>
<dbReference type="GO" id="GO:0009977">
    <property type="term" value="F:proton motive force dependent protein transmembrane transporter activity"/>
    <property type="evidence" value="ECO:0007669"/>
    <property type="project" value="TreeGrafter"/>
</dbReference>
<comment type="subunit">
    <text evidence="5">Forms a complex with TatA.</text>
</comment>
<keyword evidence="4 5" id="KW-0472">Membrane</keyword>
<evidence type="ECO:0000313" key="6">
    <source>
        <dbReference type="EMBL" id="VYU05027.1"/>
    </source>
</evidence>
<comment type="function">
    <text evidence="5">Part of the twin-arginine translocation (Tat) system that transports large folded proteins containing a characteristic twin-arginine motif in their signal peptide across membranes.</text>
</comment>
<dbReference type="GO" id="GO:0043953">
    <property type="term" value="P:protein transport by the Tat complex"/>
    <property type="evidence" value="ECO:0007669"/>
    <property type="project" value="UniProtKB-UniRule"/>
</dbReference>
<dbReference type="InterPro" id="IPR002033">
    <property type="entry name" value="TatC"/>
</dbReference>
<feature type="transmembrane region" description="Helical" evidence="5">
    <location>
        <begin position="225"/>
        <end position="250"/>
    </location>
</feature>
<gene>
    <name evidence="5 6" type="primary">tatC</name>
    <name evidence="6" type="ORF">VRLFYP33_01117</name>
</gene>
<keyword evidence="2 5" id="KW-0812">Transmembrane</keyword>
<dbReference type="Pfam" id="PF00902">
    <property type="entry name" value="TatC"/>
    <property type="match status" value="1"/>
</dbReference>
<comment type="subcellular location">
    <subcellularLocation>
        <location evidence="5">Cell membrane</location>
        <topology evidence="5">Multi-pass membrane protein</topology>
    </subcellularLocation>
    <subcellularLocation>
        <location evidence="1">Membrane</location>
        <topology evidence="1">Multi-pass membrane protein</topology>
    </subcellularLocation>
</comment>
<reference evidence="6" key="1">
    <citation type="submission" date="2019-11" db="EMBL/GenBank/DDBJ databases">
        <authorList>
            <person name="Feng L."/>
        </authorList>
    </citation>
    <scope>NUCLEOTIDE SEQUENCE</scope>
    <source>
        <strain evidence="6">VrattiLFYP33</strain>
    </source>
</reference>
<dbReference type="PANTHER" id="PTHR30371:SF0">
    <property type="entry name" value="SEC-INDEPENDENT PROTEIN TRANSLOCASE PROTEIN TATC, CHLOROPLASTIC-RELATED"/>
    <property type="match status" value="1"/>
</dbReference>
<evidence type="ECO:0000256" key="1">
    <source>
        <dbReference type="ARBA" id="ARBA00004141"/>
    </source>
</evidence>
<keyword evidence="5" id="KW-0653">Protein transport</keyword>
<dbReference type="AlphaFoldDB" id="A0A6N3BU33"/>
<dbReference type="NCBIfam" id="TIGR00945">
    <property type="entry name" value="tatC"/>
    <property type="match status" value="1"/>
</dbReference>
<feature type="transmembrane region" description="Helical" evidence="5">
    <location>
        <begin position="262"/>
        <end position="278"/>
    </location>
</feature>
<name>A0A6N3BU33_9FIRM</name>
<dbReference type="EMBL" id="CACRUX010000044">
    <property type="protein sequence ID" value="VYU05027.1"/>
    <property type="molecule type" value="Genomic_DNA"/>
</dbReference>
<proteinExistence type="inferred from homology"/>
<sequence length="307" mass="34772">MESFQVRDFNDPKRKPSLNSVLAQKERLKAAERIRRGEVNDETSAEELKAVSGDVATVDLAATESQYTPLEEQIMAENKAMSLVGHLGELRKRIIISVLAILVGFCVAYYYVDDILAMIVAPAGKLYYMRPTEAFFTYMKVAFVAGVIAASPVWLYEIWVFVIPALTQQEKKLTNWFLPFAIMLFAIGIVFSYALVLPVAIKFFIGFATDELQPLFSIGQYLDFVIAFVLPFGFIFELPIVMIILAKLNLITSDFLRSKRKIFIFLSFVIGGFISPTPDMFSQTMIAMPMIILYELSLWMVAKVMKR</sequence>
<evidence type="ECO:0000256" key="3">
    <source>
        <dbReference type="ARBA" id="ARBA00022989"/>
    </source>
</evidence>
<accession>A0A6N3BU33</accession>
<feature type="transmembrane region" description="Helical" evidence="5">
    <location>
        <begin position="94"/>
        <end position="112"/>
    </location>
</feature>
<keyword evidence="5" id="KW-1003">Cell membrane</keyword>
<dbReference type="GO" id="GO:0065002">
    <property type="term" value="P:intracellular protein transmembrane transport"/>
    <property type="evidence" value="ECO:0007669"/>
    <property type="project" value="TreeGrafter"/>
</dbReference>